<proteinExistence type="predicted"/>
<dbReference type="InterPro" id="IPR052563">
    <property type="entry name" value="FliK"/>
</dbReference>
<reference evidence="2 3" key="1">
    <citation type="submission" date="2018-12" db="EMBL/GenBank/DDBJ databases">
        <authorList>
            <person name="Chong R.A."/>
        </authorList>
    </citation>
    <scope>NUCLEOTIDE SEQUENCE [LARGE SCALE GENOMIC DNA]</scope>
    <source>
        <strain evidence="2 3">Sav</strain>
    </source>
</reference>
<dbReference type="Gene3D" id="3.30.750.140">
    <property type="match status" value="1"/>
</dbReference>
<name>A0A4D6YFZ2_9GAMM</name>
<sequence>MSEMICNIVSQKNIFLNKANNYFNIIYESDLSESVFNKLNQYLLHQAIEFDNVFTEEKKDNEDKNIICANFIINNLLHILNKKDINFDSKQFNDIKDDKIEKKKTGRPHDSSLNAINFFKNIKKYKKNKIKETFNILKTKKVSSELINNKNHCNLINKINNDSFLKEININNINRKNMSFIKDEKKITFSTDIKQNKSNLFLSKNINKIDNVIVRRNSIQIFNKKEYIKSNVEPLTLNDSQNSIEWKKLISHKILLSISNKDNQAEIHLKPESLGNIHIIINMKNNAATLKFISQCKKIRIFLDNYMPYLRNSLMKNGIKLENFNICSSSKNKQVKNYKNVSRTDSLMQYKLIDIYV</sequence>
<feature type="domain" description="Flagellar hook-length control protein-like C-terminal" evidence="1">
    <location>
        <begin position="256"/>
        <end position="333"/>
    </location>
</feature>
<dbReference type="Pfam" id="PF02120">
    <property type="entry name" value="Flg_hook"/>
    <property type="match status" value="1"/>
</dbReference>
<accession>A0A4D6YFZ2</accession>
<dbReference type="OrthoDB" id="6554452at2"/>
<evidence type="ECO:0000259" key="1">
    <source>
        <dbReference type="Pfam" id="PF02120"/>
    </source>
</evidence>
<dbReference type="AlphaFoldDB" id="A0A4D6YFZ2"/>
<evidence type="ECO:0000313" key="3">
    <source>
        <dbReference type="Proteomes" id="UP000298585"/>
    </source>
</evidence>
<dbReference type="EMBL" id="CP034855">
    <property type="protein sequence ID" value="QCI25311.1"/>
    <property type="molecule type" value="Genomic_DNA"/>
</dbReference>
<reference evidence="2 3" key="2">
    <citation type="submission" date="2019-05" db="EMBL/GenBank/DDBJ databases">
        <title>Genome evolution of the obligate endosymbiont Buchnera aphidicola.</title>
        <authorList>
            <person name="Moran N.A."/>
        </authorList>
    </citation>
    <scope>NUCLEOTIDE SEQUENCE [LARGE SCALE GENOMIC DNA]</scope>
    <source>
        <strain evidence="2 3">Sav</strain>
    </source>
</reference>
<keyword evidence="2" id="KW-0966">Cell projection</keyword>
<evidence type="ECO:0000313" key="2">
    <source>
        <dbReference type="EMBL" id="QCI25311.1"/>
    </source>
</evidence>
<dbReference type="CDD" id="cd17470">
    <property type="entry name" value="T3SS_Flik_C"/>
    <property type="match status" value="1"/>
</dbReference>
<gene>
    <name evidence="2" type="ORF">D9V77_00390</name>
</gene>
<dbReference type="RefSeq" id="WP_158337993.1">
    <property type="nucleotide sequence ID" value="NZ_CP034855.1"/>
</dbReference>
<dbReference type="InterPro" id="IPR021136">
    <property type="entry name" value="Flagellar_hook_control-like_C"/>
</dbReference>
<dbReference type="PANTHER" id="PTHR37533:SF2">
    <property type="entry name" value="FLAGELLAR HOOK-LENGTH CONTROL PROTEIN"/>
    <property type="match status" value="1"/>
</dbReference>
<dbReference type="PANTHER" id="PTHR37533">
    <property type="entry name" value="FLAGELLAR HOOK-LENGTH CONTROL PROTEIN"/>
    <property type="match status" value="1"/>
</dbReference>
<dbReference type="InterPro" id="IPR038610">
    <property type="entry name" value="FliK-like_C_sf"/>
</dbReference>
<dbReference type="Proteomes" id="UP000298585">
    <property type="component" value="Chromosome"/>
</dbReference>
<keyword evidence="2" id="KW-0282">Flagellum</keyword>
<keyword evidence="2" id="KW-0969">Cilium</keyword>
<protein>
    <submittedName>
        <fullName evidence="2">Flagellar hook-length control protein FliK</fullName>
    </submittedName>
</protein>
<organism evidence="2 3">
    <name type="scientific">Buchnera aphidicola</name>
    <name type="common">Sitobion avenae</name>
    <dbReference type="NCBI Taxonomy" id="571428"/>
    <lineage>
        <taxon>Bacteria</taxon>
        <taxon>Pseudomonadati</taxon>
        <taxon>Pseudomonadota</taxon>
        <taxon>Gammaproteobacteria</taxon>
        <taxon>Enterobacterales</taxon>
        <taxon>Erwiniaceae</taxon>
        <taxon>Buchnera</taxon>
    </lineage>
</organism>